<evidence type="ECO:0000313" key="1">
    <source>
        <dbReference type="EMBL" id="TKT88207.1"/>
    </source>
</evidence>
<dbReference type="OrthoDB" id="5342145at2"/>
<keyword evidence="2" id="KW-1185">Reference proteome</keyword>
<sequence>MPTLSINDLFYSALPVNEISLSDLLTEKHLFYKLPDDWHVVVTDVKNSTLAVQSGLHEAVNLIATGCIVAVLNIARKNNLSVPFFFGGDGATCIIPPLILEEVMRSLQIHKDNTFQNFDIDLRIGSIPVHEIYQNGFTLNISKFKNSSIFSIPVVLGDGLSYAEKLIKGEDHKRDLLESENQLLDLEGMQCRWDRIAPPENLDEVISLLVIAREETQQGIVFKEVVDFLDNIYGTSQNRQPISVSKLKLKSTLAKINLEMKVKFGHLRFFYMLYNRFIMLFGPYYFNTKEGKSYLSTIVELADTLVIDGRINTVISGNTKQRLLLEEALNKLETEGKIRYGLFVSKESIMSCYVPNEENAHIHFVDGAEGGYTKAAGILKQKIRYS</sequence>
<reference evidence="1 2" key="1">
    <citation type="submission" date="2019-05" db="EMBL/GenBank/DDBJ databases">
        <title>Dyadobacter AR-3-8 sp. nov., isolated from arctic soil.</title>
        <authorList>
            <person name="Chaudhary D.K."/>
        </authorList>
    </citation>
    <scope>NUCLEOTIDE SEQUENCE [LARGE SCALE GENOMIC DNA]</scope>
    <source>
        <strain evidence="1 2">AR-3-8</strain>
    </source>
</reference>
<proteinExistence type="predicted"/>
<name>A0A4U6CX10_9BACT</name>
<organism evidence="1 2">
    <name type="scientific">Dyadobacter frigoris</name>
    <dbReference type="NCBI Taxonomy" id="2576211"/>
    <lineage>
        <taxon>Bacteria</taxon>
        <taxon>Pseudomonadati</taxon>
        <taxon>Bacteroidota</taxon>
        <taxon>Cytophagia</taxon>
        <taxon>Cytophagales</taxon>
        <taxon>Spirosomataceae</taxon>
        <taxon>Dyadobacter</taxon>
    </lineage>
</organism>
<dbReference type="AlphaFoldDB" id="A0A4U6CX10"/>
<dbReference type="InterPro" id="IPR021445">
    <property type="entry name" value="DUF3095"/>
</dbReference>
<dbReference type="EMBL" id="SZVO01000016">
    <property type="protein sequence ID" value="TKT88207.1"/>
    <property type="molecule type" value="Genomic_DNA"/>
</dbReference>
<dbReference type="Proteomes" id="UP000304900">
    <property type="component" value="Unassembled WGS sequence"/>
</dbReference>
<comment type="caution">
    <text evidence="1">The sequence shown here is derived from an EMBL/GenBank/DDBJ whole genome shotgun (WGS) entry which is preliminary data.</text>
</comment>
<accession>A0A4U6CX10</accession>
<dbReference type="Pfam" id="PF11294">
    <property type="entry name" value="DUF3095"/>
    <property type="match status" value="1"/>
</dbReference>
<evidence type="ECO:0000313" key="2">
    <source>
        <dbReference type="Proteomes" id="UP000304900"/>
    </source>
</evidence>
<protein>
    <submittedName>
        <fullName evidence="1">DUF3095 domain-containing protein</fullName>
    </submittedName>
</protein>
<gene>
    <name evidence="1" type="ORF">FDK13_27835</name>
</gene>